<reference evidence="3" key="1">
    <citation type="journal article" date="2019" name="Curr. Biol.">
        <title>Genome Sequence of Striga asiatica Provides Insight into the Evolution of Plant Parasitism.</title>
        <authorList>
            <person name="Yoshida S."/>
            <person name="Kim S."/>
            <person name="Wafula E.K."/>
            <person name="Tanskanen J."/>
            <person name="Kim Y.M."/>
            <person name="Honaas L."/>
            <person name="Yang Z."/>
            <person name="Spallek T."/>
            <person name="Conn C.E."/>
            <person name="Ichihashi Y."/>
            <person name="Cheong K."/>
            <person name="Cui S."/>
            <person name="Der J.P."/>
            <person name="Gundlach H."/>
            <person name="Jiao Y."/>
            <person name="Hori C."/>
            <person name="Ishida J.K."/>
            <person name="Kasahara H."/>
            <person name="Kiba T."/>
            <person name="Kim M.S."/>
            <person name="Koo N."/>
            <person name="Laohavisit A."/>
            <person name="Lee Y.H."/>
            <person name="Lumba S."/>
            <person name="McCourt P."/>
            <person name="Mortimer J.C."/>
            <person name="Mutuku J.M."/>
            <person name="Nomura T."/>
            <person name="Sasaki-Sekimoto Y."/>
            <person name="Seto Y."/>
            <person name="Wang Y."/>
            <person name="Wakatake T."/>
            <person name="Sakakibara H."/>
            <person name="Demura T."/>
            <person name="Yamaguchi S."/>
            <person name="Yoneyama K."/>
            <person name="Manabe R.I."/>
            <person name="Nelson D.C."/>
            <person name="Schulman A.H."/>
            <person name="Timko M.P."/>
            <person name="dePamphilis C.W."/>
            <person name="Choi D."/>
            <person name="Shirasu K."/>
        </authorList>
    </citation>
    <scope>NUCLEOTIDE SEQUENCE [LARGE SCALE GENOMIC DNA]</scope>
    <source>
        <strain evidence="3">cv. UVA1</strain>
    </source>
</reference>
<dbReference type="EMBL" id="BKCP01007527">
    <property type="protein sequence ID" value="GER46489.1"/>
    <property type="molecule type" value="Genomic_DNA"/>
</dbReference>
<name>A0A5A7QMU5_STRAF</name>
<gene>
    <name evidence="2" type="ORF">STAS_23534</name>
</gene>
<protein>
    <submittedName>
        <fullName evidence="2">Pentatricopeptide repeat (PPR) superfamily protein</fullName>
    </submittedName>
</protein>
<sequence>MYSKGAHHLGDRACSVSVRFSCRSSSRRQETELPPCRPTWVQNRKIPSPKTSLRFIDHTIGLGRQPEEESTASDGDRASLKHSCPAGRRASELSPAADLRLIEEEEGGA</sequence>
<dbReference type="Proteomes" id="UP000325081">
    <property type="component" value="Unassembled WGS sequence"/>
</dbReference>
<evidence type="ECO:0000256" key="1">
    <source>
        <dbReference type="SAM" id="MobiDB-lite"/>
    </source>
</evidence>
<evidence type="ECO:0000313" key="3">
    <source>
        <dbReference type="Proteomes" id="UP000325081"/>
    </source>
</evidence>
<feature type="region of interest" description="Disordered" evidence="1">
    <location>
        <begin position="61"/>
        <end position="109"/>
    </location>
</feature>
<comment type="caution">
    <text evidence="2">The sequence shown here is derived from an EMBL/GenBank/DDBJ whole genome shotgun (WGS) entry which is preliminary data.</text>
</comment>
<keyword evidence="3" id="KW-1185">Reference proteome</keyword>
<organism evidence="2 3">
    <name type="scientific">Striga asiatica</name>
    <name type="common">Asiatic witchweed</name>
    <name type="synonym">Buchnera asiatica</name>
    <dbReference type="NCBI Taxonomy" id="4170"/>
    <lineage>
        <taxon>Eukaryota</taxon>
        <taxon>Viridiplantae</taxon>
        <taxon>Streptophyta</taxon>
        <taxon>Embryophyta</taxon>
        <taxon>Tracheophyta</taxon>
        <taxon>Spermatophyta</taxon>
        <taxon>Magnoliopsida</taxon>
        <taxon>eudicotyledons</taxon>
        <taxon>Gunneridae</taxon>
        <taxon>Pentapetalae</taxon>
        <taxon>asterids</taxon>
        <taxon>lamiids</taxon>
        <taxon>Lamiales</taxon>
        <taxon>Orobanchaceae</taxon>
        <taxon>Buchnereae</taxon>
        <taxon>Striga</taxon>
    </lineage>
</organism>
<feature type="non-terminal residue" evidence="2">
    <location>
        <position position="109"/>
    </location>
</feature>
<accession>A0A5A7QMU5</accession>
<dbReference type="AlphaFoldDB" id="A0A5A7QMU5"/>
<proteinExistence type="predicted"/>
<evidence type="ECO:0000313" key="2">
    <source>
        <dbReference type="EMBL" id="GER46489.1"/>
    </source>
</evidence>